<reference evidence="3" key="1">
    <citation type="submission" date="2017-02" db="UniProtKB">
        <authorList>
            <consortium name="WormBaseParasite"/>
        </authorList>
    </citation>
    <scope>IDENTIFICATION</scope>
</reference>
<dbReference type="AlphaFoldDB" id="A0A0N4WQD8"/>
<evidence type="ECO:0000313" key="2">
    <source>
        <dbReference type="Proteomes" id="UP000268014"/>
    </source>
</evidence>
<keyword evidence="2" id="KW-1185">Reference proteome</keyword>
<evidence type="ECO:0000313" key="3">
    <source>
        <dbReference type="WBParaSite" id="HPLM_0001363701-mRNA-1"/>
    </source>
</evidence>
<dbReference type="EMBL" id="UZAF01018282">
    <property type="protein sequence ID" value="VDO50023.1"/>
    <property type="molecule type" value="Genomic_DNA"/>
</dbReference>
<evidence type="ECO:0000313" key="1">
    <source>
        <dbReference type="EMBL" id="VDO50023.1"/>
    </source>
</evidence>
<reference evidence="1 2" key="2">
    <citation type="submission" date="2018-11" db="EMBL/GenBank/DDBJ databases">
        <authorList>
            <consortium name="Pathogen Informatics"/>
        </authorList>
    </citation>
    <scope>NUCLEOTIDE SEQUENCE [LARGE SCALE GENOMIC DNA]</scope>
    <source>
        <strain evidence="1 2">MHpl1</strain>
    </source>
</reference>
<proteinExistence type="predicted"/>
<sequence>MLSSDINHGEVRRQCSFPFLPFLFSFPPLRTKEQQCLNTTLFSKAELYVNNKECITVSAEANITEVALGLRHLVNQHSIQWCEIDGCRDIAMDAVNKVKREQDRKNDCMRRIEEITHAPQPRTRGAPQCLAVTLVRHCEVYYVVWHQTEDCRCKAYMEVSHLNAAQNERQF</sequence>
<dbReference type="Proteomes" id="UP000268014">
    <property type="component" value="Unassembled WGS sequence"/>
</dbReference>
<gene>
    <name evidence="1" type="ORF">HPLM_LOCUS13629</name>
</gene>
<dbReference type="OrthoDB" id="10693850at2759"/>
<accession>A0A0N4WQD8</accession>
<dbReference type="WBParaSite" id="HPLM_0001363701-mRNA-1">
    <property type="protein sequence ID" value="HPLM_0001363701-mRNA-1"/>
    <property type="gene ID" value="HPLM_0001363701"/>
</dbReference>
<name>A0A0N4WQD8_HAEPC</name>
<organism evidence="3">
    <name type="scientific">Haemonchus placei</name>
    <name type="common">Barber's pole worm</name>
    <dbReference type="NCBI Taxonomy" id="6290"/>
    <lineage>
        <taxon>Eukaryota</taxon>
        <taxon>Metazoa</taxon>
        <taxon>Ecdysozoa</taxon>
        <taxon>Nematoda</taxon>
        <taxon>Chromadorea</taxon>
        <taxon>Rhabditida</taxon>
        <taxon>Rhabditina</taxon>
        <taxon>Rhabditomorpha</taxon>
        <taxon>Strongyloidea</taxon>
        <taxon>Trichostrongylidae</taxon>
        <taxon>Haemonchus</taxon>
    </lineage>
</organism>
<protein>
    <submittedName>
        <fullName evidence="3">Phlebovirus glycoprotein G2 fusion domain-containing protein</fullName>
    </submittedName>
</protein>